<feature type="binding site" evidence="16">
    <location>
        <position position="74"/>
    </location>
    <ligand>
        <name>substrate</name>
    </ligand>
</feature>
<keyword evidence="13" id="KW-0594">Phospholipid biosynthesis</keyword>
<dbReference type="GO" id="GO:0046872">
    <property type="term" value="F:metal ion binding"/>
    <property type="evidence" value="ECO:0007669"/>
    <property type="project" value="UniProtKB-KW"/>
</dbReference>
<evidence type="ECO:0000313" key="21">
    <source>
        <dbReference type="Proteomes" id="UP000325182"/>
    </source>
</evidence>
<evidence type="ECO:0000256" key="8">
    <source>
        <dbReference type="ARBA" id="ARBA00022777"/>
    </source>
</evidence>
<evidence type="ECO:0000313" key="20">
    <source>
        <dbReference type="EMBL" id="TYS00791.1"/>
    </source>
</evidence>
<evidence type="ECO:0000256" key="18">
    <source>
        <dbReference type="PIRSR" id="PIRSR600829-4"/>
    </source>
</evidence>
<dbReference type="InterPro" id="IPR036945">
    <property type="entry name" value="DAGK_sf"/>
</dbReference>
<keyword evidence="7 17" id="KW-0547">Nucleotide-binding</keyword>
<evidence type="ECO:0000256" key="14">
    <source>
        <dbReference type="ARBA" id="ARBA00023264"/>
    </source>
</evidence>
<evidence type="ECO:0000256" key="1">
    <source>
        <dbReference type="ARBA" id="ARBA00004651"/>
    </source>
</evidence>
<comment type="cofactor">
    <cofactor evidence="18">
        <name>Mg(2+)</name>
        <dbReference type="ChEBI" id="CHEBI:18420"/>
    </cofactor>
    <text evidence="18">Mn(2+), Zn(2+), Cd(2+) and Co(2+) support activity to lesser extents.</text>
</comment>
<keyword evidence="3" id="KW-1003">Cell membrane</keyword>
<evidence type="ECO:0000256" key="11">
    <source>
        <dbReference type="ARBA" id="ARBA00023098"/>
    </source>
</evidence>
<feature type="transmembrane region" description="Helical" evidence="19">
    <location>
        <begin position="60"/>
        <end position="80"/>
    </location>
</feature>
<feature type="transmembrane region" description="Helical" evidence="19">
    <location>
        <begin position="34"/>
        <end position="54"/>
    </location>
</feature>
<evidence type="ECO:0000256" key="4">
    <source>
        <dbReference type="ARBA" id="ARBA00022516"/>
    </source>
</evidence>
<dbReference type="GO" id="GO:0008654">
    <property type="term" value="P:phospholipid biosynthetic process"/>
    <property type="evidence" value="ECO:0007669"/>
    <property type="project" value="UniProtKB-KW"/>
</dbReference>
<dbReference type="RefSeq" id="WP_113927512.1">
    <property type="nucleotide sequence ID" value="NZ_VTEG01000002.1"/>
</dbReference>
<dbReference type="Gene3D" id="1.10.287.3610">
    <property type="match status" value="1"/>
</dbReference>
<feature type="binding site" evidence="18">
    <location>
        <position position="33"/>
    </location>
    <ligand>
        <name>a divalent metal cation</name>
        <dbReference type="ChEBI" id="CHEBI:60240"/>
    </ligand>
</feature>
<feature type="binding site" evidence="17">
    <location>
        <position position="33"/>
    </location>
    <ligand>
        <name>ATP</name>
        <dbReference type="ChEBI" id="CHEBI:30616"/>
    </ligand>
</feature>
<evidence type="ECO:0000256" key="13">
    <source>
        <dbReference type="ARBA" id="ARBA00023209"/>
    </source>
</evidence>
<dbReference type="Proteomes" id="UP000325182">
    <property type="component" value="Unassembled WGS sequence"/>
</dbReference>
<keyword evidence="18" id="KW-0479">Metal-binding</keyword>
<evidence type="ECO:0000256" key="6">
    <source>
        <dbReference type="ARBA" id="ARBA00022692"/>
    </source>
</evidence>
<comment type="caution">
    <text evidence="20">The sequence shown here is derived from an EMBL/GenBank/DDBJ whole genome shotgun (WGS) entry which is preliminary data.</text>
</comment>
<comment type="similarity">
    <text evidence="2">Belongs to the bacterial diacylglycerol kinase family.</text>
</comment>
<evidence type="ECO:0000256" key="19">
    <source>
        <dbReference type="SAM" id="Phobius"/>
    </source>
</evidence>
<dbReference type="InterPro" id="IPR033717">
    <property type="entry name" value="UDPK"/>
</dbReference>
<gene>
    <name evidence="20" type="ORF">FZC84_04670</name>
</gene>
<dbReference type="GO" id="GO:0016301">
    <property type="term" value="F:kinase activity"/>
    <property type="evidence" value="ECO:0007669"/>
    <property type="project" value="UniProtKB-KW"/>
</dbReference>
<evidence type="ECO:0000256" key="5">
    <source>
        <dbReference type="ARBA" id="ARBA00022679"/>
    </source>
</evidence>
<name>A0A5D4MIG9_9BACI</name>
<evidence type="ECO:0000256" key="10">
    <source>
        <dbReference type="ARBA" id="ARBA00022989"/>
    </source>
</evidence>
<evidence type="ECO:0000256" key="17">
    <source>
        <dbReference type="PIRSR" id="PIRSR600829-3"/>
    </source>
</evidence>
<evidence type="ECO:0000256" key="12">
    <source>
        <dbReference type="ARBA" id="ARBA00023136"/>
    </source>
</evidence>
<dbReference type="PANTHER" id="PTHR34299:SF1">
    <property type="entry name" value="DIACYLGLYCEROL KINASE"/>
    <property type="match status" value="1"/>
</dbReference>
<organism evidence="20 21">
    <name type="scientific">Rossellomorea vietnamensis</name>
    <dbReference type="NCBI Taxonomy" id="218284"/>
    <lineage>
        <taxon>Bacteria</taxon>
        <taxon>Bacillati</taxon>
        <taxon>Bacillota</taxon>
        <taxon>Bacilli</taxon>
        <taxon>Bacillales</taxon>
        <taxon>Bacillaceae</taxon>
        <taxon>Rossellomorea</taxon>
    </lineage>
</organism>
<evidence type="ECO:0000256" key="15">
    <source>
        <dbReference type="PIRSR" id="PIRSR600829-1"/>
    </source>
</evidence>
<proteinExistence type="inferred from homology"/>
<accession>A0A5D4MIG9</accession>
<feature type="binding site" evidence="17">
    <location>
        <begin position="90"/>
        <end position="92"/>
    </location>
    <ligand>
        <name>ATP</name>
        <dbReference type="ChEBI" id="CHEBI:30616"/>
    </ligand>
</feature>
<keyword evidence="4" id="KW-0444">Lipid biosynthesis</keyword>
<keyword evidence="14" id="KW-1208">Phospholipid metabolism</keyword>
<keyword evidence="6 19" id="KW-0812">Transmembrane</keyword>
<feature type="binding site" evidence="17">
    <location>
        <begin position="99"/>
        <end position="100"/>
    </location>
    <ligand>
        <name>ATP</name>
        <dbReference type="ChEBI" id="CHEBI:30616"/>
    </ligand>
</feature>
<feature type="active site" description="Proton acceptor" evidence="15">
    <location>
        <position position="74"/>
    </location>
</feature>
<dbReference type="InterPro" id="IPR000829">
    <property type="entry name" value="DAGK"/>
</dbReference>
<feature type="transmembrane region" description="Helical" evidence="19">
    <location>
        <begin position="101"/>
        <end position="122"/>
    </location>
</feature>
<evidence type="ECO:0000256" key="9">
    <source>
        <dbReference type="ARBA" id="ARBA00022840"/>
    </source>
</evidence>
<reference evidence="20 21" key="1">
    <citation type="submission" date="2019-08" db="EMBL/GenBank/DDBJ databases">
        <title>Bacillus genomes from the desert of Cuatro Cienegas, Coahuila.</title>
        <authorList>
            <person name="Olmedo-Alvarez G."/>
        </authorList>
    </citation>
    <scope>NUCLEOTIDE SEQUENCE [LARGE SCALE GENOMIC DNA]</scope>
    <source>
        <strain evidence="20 21">CH128b_4D</strain>
    </source>
</reference>
<dbReference type="AlphaFoldDB" id="A0A5D4MIG9"/>
<keyword evidence="10 19" id="KW-1133">Transmembrane helix</keyword>
<evidence type="ECO:0000256" key="16">
    <source>
        <dbReference type="PIRSR" id="PIRSR600829-2"/>
    </source>
</evidence>
<dbReference type="EMBL" id="VTEG01000002">
    <property type="protein sequence ID" value="TYS00791.1"/>
    <property type="molecule type" value="Genomic_DNA"/>
</dbReference>
<feature type="binding site" evidence="18">
    <location>
        <position position="81"/>
    </location>
    <ligand>
        <name>a divalent metal cation</name>
        <dbReference type="ChEBI" id="CHEBI:60240"/>
    </ligand>
</feature>
<evidence type="ECO:0000256" key="7">
    <source>
        <dbReference type="ARBA" id="ARBA00022741"/>
    </source>
</evidence>
<keyword evidence="11" id="KW-0443">Lipid metabolism</keyword>
<comment type="subcellular location">
    <subcellularLocation>
        <location evidence="1">Cell membrane</location>
        <topology evidence="1">Multi-pass membrane protein</topology>
    </subcellularLocation>
</comment>
<evidence type="ECO:0000256" key="2">
    <source>
        <dbReference type="ARBA" id="ARBA00005967"/>
    </source>
</evidence>
<dbReference type="GO" id="GO:0005524">
    <property type="term" value="F:ATP binding"/>
    <property type="evidence" value="ECO:0007669"/>
    <property type="project" value="UniProtKB-KW"/>
</dbReference>
<dbReference type="PANTHER" id="PTHR34299">
    <property type="entry name" value="DIACYLGLYCEROL KINASE"/>
    <property type="match status" value="1"/>
</dbReference>
<dbReference type="GO" id="GO:0005886">
    <property type="term" value="C:plasma membrane"/>
    <property type="evidence" value="ECO:0007669"/>
    <property type="project" value="UniProtKB-SubCell"/>
</dbReference>
<sequence>MDMDYKDKPSTGRKFLRSFKFALRGIRLVFKEEFNFLVHFAVSITVVAAGFLLSISAIEWIVVILLIAGMFALEMLNTAVERAVDLVTKEYHPLAGQAKDIAAGAVLCYAAGAMVIGLIIFLPKLWEFIV</sequence>
<keyword evidence="9 17" id="KW-0067">ATP-binding</keyword>
<keyword evidence="5" id="KW-0808">Transferase</keyword>
<protein>
    <submittedName>
        <fullName evidence="20">Diacylglycerol kinase family protein</fullName>
    </submittedName>
</protein>
<keyword evidence="12 19" id="KW-0472">Membrane</keyword>
<dbReference type="PROSITE" id="PS01069">
    <property type="entry name" value="DAGK_PROKAR"/>
    <property type="match status" value="1"/>
</dbReference>
<dbReference type="CDD" id="cd14265">
    <property type="entry name" value="UDPK_IM_like"/>
    <property type="match status" value="1"/>
</dbReference>
<dbReference type="Pfam" id="PF01219">
    <property type="entry name" value="DAGK_prokar"/>
    <property type="match status" value="1"/>
</dbReference>
<feature type="binding site" evidence="17">
    <location>
        <position position="81"/>
    </location>
    <ligand>
        <name>ATP</name>
        <dbReference type="ChEBI" id="CHEBI:30616"/>
    </ligand>
</feature>
<keyword evidence="18" id="KW-0460">Magnesium</keyword>
<keyword evidence="8 20" id="KW-0418">Kinase</keyword>
<evidence type="ECO:0000256" key="3">
    <source>
        <dbReference type="ARBA" id="ARBA00022475"/>
    </source>
</evidence>